<feature type="compositionally biased region" description="Basic and acidic residues" evidence="1">
    <location>
        <begin position="56"/>
        <end position="66"/>
    </location>
</feature>
<organism evidence="2 3">
    <name type="scientific">Laetiporus sulphureus 93-53</name>
    <dbReference type="NCBI Taxonomy" id="1314785"/>
    <lineage>
        <taxon>Eukaryota</taxon>
        <taxon>Fungi</taxon>
        <taxon>Dikarya</taxon>
        <taxon>Basidiomycota</taxon>
        <taxon>Agaricomycotina</taxon>
        <taxon>Agaricomycetes</taxon>
        <taxon>Polyporales</taxon>
        <taxon>Laetiporus</taxon>
    </lineage>
</organism>
<dbReference type="Proteomes" id="UP000076871">
    <property type="component" value="Unassembled WGS sequence"/>
</dbReference>
<evidence type="ECO:0000313" key="2">
    <source>
        <dbReference type="EMBL" id="KZT05472.1"/>
    </source>
</evidence>
<dbReference type="InParanoid" id="A0A165DRG5"/>
<keyword evidence="3" id="KW-1185">Reference proteome</keyword>
<evidence type="ECO:0000256" key="1">
    <source>
        <dbReference type="SAM" id="MobiDB-lite"/>
    </source>
</evidence>
<sequence length="296" mass="34227">MVHVSVQTSSIPVQRASEHGDRLVQDSERNVLEEGPREHTPGRMHGDGRNGLVRGATEHTDRRTPESDPANEVIANLMTKVEQLSLCVEAERDRANRYLKDADKFLREKEESDQEAAYWRAKARRYRQGRHSALVELDQLRFQYEQAMKERESIQVLSEQRRQELDAAQSYLNTADASEQDVVRLVKKMNHEVFQMVRALSDSFQLLHFPRRDENADELVTELIGPSMLELFQSVSDCNDTLALETALQHTLILQIHNMISSWDFDNGNETIPSLYDKILRSESQKNRRWTAGHYP</sequence>
<protein>
    <submittedName>
        <fullName evidence="2">Uncharacterized protein</fullName>
    </submittedName>
</protein>
<dbReference type="AlphaFoldDB" id="A0A165DRG5"/>
<dbReference type="RefSeq" id="XP_040763212.1">
    <property type="nucleotide sequence ID" value="XM_040912720.1"/>
</dbReference>
<gene>
    <name evidence="2" type="ORF">LAESUDRAFT_760339</name>
</gene>
<reference evidence="2 3" key="1">
    <citation type="journal article" date="2016" name="Mol. Biol. Evol.">
        <title>Comparative Genomics of Early-Diverging Mushroom-Forming Fungi Provides Insights into the Origins of Lignocellulose Decay Capabilities.</title>
        <authorList>
            <person name="Nagy L.G."/>
            <person name="Riley R."/>
            <person name="Tritt A."/>
            <person name="Adam C."/>
            <person name="Daum C."/>
            <person name="Floudas D."/>
            <person name="Sun H."/>
            <person name="Yadav J.S."/>
            <person name="Pangilinan J."/>
            <person name="Larsson K.H."/>
            <person name="Matsuura K."/>
            <person name="Barry K."/>
            <person name="Labutti K."/>
            <person name="Kuo R."/>
            <person name="Ohm R.A."/>
            <person name="Bhattacharya S.S."/>
            <person name="Shirouzu T."/>
            <person name="Yoshinaga Y."/>
            <person name="Martin F.M."/>
            <person name="Grigoriev I.V."/>
            <person name="Hibbett D.S."/>
        </authorList>
    </citation>
    <scope>NUCLEOTIDE SEQUENCE [LARGE SCALE GENOMIC DNA]</scope>
    <source>
        <strain evidence="2 3">93-53</strain>
    </source>
</reference>
<dbReference type="GeneID" id="63829748"/>
<feature type="region of interest" description="Disordered" evidence="1">
    <location>
        <begin position="1"/>
        <end position="68"/>
    </location>
</feature>
<proteinExistence type="predicted"/>
<name>A0A165DRG5_9APHY</name>
<evidence type="ECO:0000313" key="3">
    <source>
        <dbReference type="Proteomes" id="UP000076871"/>
    </source>
</evidence>
<accession>A0A165DRG5</accession>
<feature type="compositionally biased region" description="Polar residues" evidence="1">
    <location>
        <begin position="1"/>
        <end position="12"/>
    </location>
</feature>
<feature type="compositionally biased region" description="Basic and acidic residues" evidence="1">
    <location>
        <begin position="16"/>
        <end position="48"/>
    </location>
</feature>
<dbReference type="EMBL" id="KV427630">
    <property type="protein sequence ID" value="KZT05472.1"/>
    <property type="molecule type" value="Genomic_DNA"/>
</dbReference>